<evidence type="ECO:0000313" key="2">
    <source>
        <dbReference type="Proteomes" id="UP000008063"/>
    </source>
</evidence>
<evidence type="ECO:0000313" key="1">
    <source>
        <dbReference type="EMBL" id="EGN96648.1"/>
    </source>
</evidence>
<sequence>VPKVLHTCHKFFSDHILLWCKEAIGRDELDACYQCLHARVGFRHFGSCISHVRQITGHKHCEIQRIIVAVAAGAVKPALLHAVCTLVDFIYQAQSPVHTAALIAATAVLLGEFHNNKQSILDAKACQGASTPINHFNIPNLELLQHFARSIRDMGCIIQFMADITEHLLITHCKHPFSATNG</sequence>
<feature type="non-terminal residue" evidence="1">
    <location>
        <position position="1"/>
    </location>
</feature>
<reference evidence="2" key="1">
    <citation type="journal article" date="2011" name="Science">
        <title>The plant cell wall-decomposing machinery underlies the functional diversity of forest fungi.</title>
        <authorList>
            <person name="Eastwood D.C."/>
            <person name="Floudas D."/>
            <person name="Binder M."/>
            <person name="Majcherczyk A."/>
            <person name="Schneider P."/>
            <person name="Aerts A."/>
            <person name="Asiegbu F.O."/>
            <person name="Baker S.E."/>
            <person name="Barry K."/>
            <person name="Bendiksby M."/>
            <person name="Blumentritt M."/>
            <person name="Coutinho P.M."/>
            <person name="Cullen D."/>
            <person name="de Vries R.P."/>
            <person name="Gathman A."/>
            <person name="Goodell B."/>
            <person name="Henrissat B."/>
            <person name="Ihrmark K."/>
            <person name="Kauserud H."/>
            <person name="Kohler A."/>
            <person name="LaButti K."/>
            <person name="Lapidus A."/>
            <person name="Lavin J.L."/>
            <person name="Lee Y.-H."/>
            <person name="Lindquist E."/>
            <person name="Lilly W."/>
            <person name="Lucas S."/>
            <person name="Morin E."/>
            <person name="Murat C."/>
            <person name="Oguiza J.A."/>
            <person name="Park J."/>
            <person name="Pisabarro A.G."/>
            <person name="Riley R."/>
            <person name="Rosling A."/>
            <person name="Salamov A."/>
            <person name="Schmidt O."/>
            <person name="Schmutz J."/>
            <person name="Skrede I."/>
            <person name="Stenlid J."/>
            <person name="Wiebenga A."/>
            <person name="Xie X."/>
            <person name="Kuees U."/>
            <person name="Hibbett D.S."/>
            <person name="Hoffmeister D."/>
            <person name="Hoegberg N."/>
            <person name="Martin F."/>
            <person name="Grigoriev I.V."/>
            <person name="Watkinson S.C."/>
        </authorList>
    </citation>
    <scope>NUCLEOTIDE SEQUENCE [LARGE SCALE GENOMIC DNA]</scope>
    <source>
        <strain evidence="2">strain S7.3</strain>
    </source>
</reference>
<dbReference type="AlphaFoldDB" id="F8Q521"/>
<dbReference type="HOGENOM" id="CLU_006344_12_2_1"/>
<keyword evidence="2" id="KW-1185">Reference proteome</keyword>
<gene>
    <name evidence="1" type="ORF">SERLA73DRAFT_58564</name>
</gene>
<organism evidence="2">
    <name type="scientific">Serpula lacrymans var. lacrymans (strain S7.3)</name>
    <name type="common">Dry rot fungus</name>
    <dbReference type="NCBI Taxonomy" id="936435"/>
    <lineage>
        <taxon>Eukaryota</taxon>
        <taxon>Fungi</taxon>
        <taxon>Dikarya</taxon>
        <taxon>Basidiomycota</taxon>
        <taxon>Agaricomycotina</taxon>
        <taxon>Agaricomycetes</taxon>
        <taxon>Agaricomycetidae</taxon>
        <taxon>Boletales</taxon>
        <taxon>Coniophorineae</taxon>
        <taxon>Serpulaceae</taxon>
        <taxon>Serpula</taxon>
    </lineage>
</organism>
<dbReference type="InParanoid" id="F8Q521"/>
<accession>F8Q521</accession>
<dbReference type="OrthoDB" id="3232941at2759"/>
<dbReference type="Proteomes" id="UP000008063">
    <property type="component" value="Unassembled WGS sequence"/>
</dbReference>
<dbReference type="EMBL" id="GL945483">
    <property type="protein sequence ID" value="EGN96648.1"/>
    <property type="molecule type" value="Genomic_DNA"/>
</dbReference>
<name>F8Q521_SERL3</name>
<proteinExistence type="predicted"/>
<protein>
    <submittedName>
        <fullName evidence="1">Uncharacterized protein</fullName>
    </submittedName>
</protein>
<dbReference type="OMA" id="IHARHHY"/>